<evidence type="ECO:0000256" key="3">
    <source>
        <dbReference type="ARBA" id="ARBA00023125"/>
    </source>
</evidence>
<keyword evidence="3" id="KW-0238">DNA-binding</keyword>
<dbReference type="PROSITE" id="PS50931">
    <property type="entry name" value="HTH_LYSR"/>
    <property type="match status" value="1"/>
</dbReference>
<name>A0A5C0AXR0_9BURK</name>
<comment type="similarity">
    <text evidence="1">Belongs to the LysR transcriptional regulatory family.</text>
</comment>
<dbReference type="InterPro" id="IPR037410">
    <property type="entry name" value="BudR_PBP2"/>
</dbReference>
<evidence type="ECO:0000256" key="1">
    <source>
        <dbReference type="ARBA" id="ARBA00009437"/>
    </source>
</evidence>
<proteinExistence type="inferred from homology"/>
<accession>A0A5C0AXR0</accession>
<dbReference type="InterPro" id="IPR036390">
    <property type="entry name" value="WH_DNA-bd_sf"/>
</dbReference>
<feature type="domain" description="HTH lysR-type" evidence="5">
    <location>
        <begin position="1"/>
        <end position="58"/>
    </location>
</feature>
<dbReference type="InterPro" id="IPR000847">
    <property type="entry name" value="LysR_HTH_N"/>
</dbReference>
<dbReference type="GO" id="GO:0003700">
    <property type="term" value="F:DNA-binding transcription factor activity"/>
    <property type="evidence" value="ECO:0007669"/>
    <property type="project" value="InterPro"/>
</dbReference>
<dbReference type="AlphaFoldDB" id="A0A5C0AXR0"/>
<evidence type="ECO:0000256" key="4">
    <source>
        <dbReference type="ARBA" id="ARBA00023163"/>
    </source>
</evidence>
<dbReference type="Pfam" id="PF00126">
    <property type="entry name" value="HTH_1"/>
    <property type="match status" value="1"/>
</dbReference>
<evidence type="ECO:0000313" key="6">
    <source>
        <dbReference type="EMBL" id="QEI06526.1"/>
    </source>
</evidence>
<dbReference type="GO" id="GO:0032993">
    <property type="term" value="C:protein-DNA complex"/>
    <property type="evidence" value="ECO:0007669"/>
    <property type="project" value="TreeGrafter"/>
</dbReference>
<evidence type="ECO:0000313" key="7">
    <source>
        <dbReference type="Proteomes" id="UP000325161"/>
    </source>
</evidence>
<dbReference type="CDD" id="cd08451">
    <property type="entry name" value="PBP2_BudR"/>
    <property type="match status" value="1"/>
</dbReference>
<dbReference type="RefSeq" id="WP_148815211.1">
    <property type="nucleotide sequence ID" value="NZ_CP043046.1"/>
</dbReference>
<protein>
    <submittedName>
        <fullName evidence="6">LysR family transcriptional regulator</fullName>
    </submittedName>
</protein>
<dbReference type="PANTHER" id="PTHR30346:SF30">
    <property type="entry name" value="SMALL NEUTRAL PROTEASE REGULATORY PROTEIN"/>
    <property type="match status" value="1"/>
</dbReference>
<gene>
    <name evidence="6" type="ORF">FXN63_12310</name>
</gene>
<organism evidence="6 7">
    <name type="scientific">Pigmentiphaga aceris</name>
    <dbReference type="NCBI Taxonomy" id="1940612"/>
    <lineage>
        <taxon>Bacteria</taxon>
        <taxon>Pseudomonadati</taxon>
        <taxon>Pseudomonadota</taxon>
        <taxon>Betaproteobacteria</taxon>
        <taxon>Burkholderiales</taxon>
        <taxon>Alcaligenaceae</taxon>
        <taxon>Pigmentiphaga</taxon>
    </lineage>
</organism>
<keyword evidence="2" id="KW-0805">Transcription regulation</keyword>
<dbReference type="FunFam" id="1.10.10.10:FF:000001">
    <property type="entry name" value="LysR family transcriptional regulator"/>
    <property type="match status" value="1"/>
</dbReference>
<dbReference type="InterPro" id="IPR005119">
    <property type="entry name" value="LysR_subst-bd"/>
</dbReference>
<dbReference type="SUPFAM" id="SSF53850">
    <property type="entry name" value="Periplasmic binding protein-like II"/>
    <property type="match status" value="1"/>
</dbReference>
<dbReference type="KEGG" id="pacr:FXN63_12310"/>
<dbReference type="InterPro" id="IPR036388">
    <property type="entry name" value="WH-like_DNA-bd_sf"/>
</dbReference>
<dbReference type="Pfam" id="PF03466">
    <property type="entry name" value="LysR_substrate"/>
    <property type="match status" value="1"/>
</dbReference>
<dbReference type="SUPFAM" id="SSF46785">
    <property type="entry name" value="Winged helix' DNA-binding domain"/>
    <property type="match status" value="1"/>
</dbReference>
<reference evidence="6 7" key="1">
    <citation type="submission" date="2019-08" db="EMBL/GenBank/DDBJ databases">
        <title>Amphibian skin-associated Pigmentiphaga: genome sequence and occurrence across geography and hosts.</title>
        <authorList>
            <person name="Bletz M.C."/>
            <person name="Bunk B."/>
            <person name="Sproeer C."/>
            <person name="Biwer P."/>
            <person name="Reiter S."/>
            <person name="Rabemananjara F.C.E."/>
            <person name="Schulz S."/>
            <person name="Overmann J."/>
            <person name="Vences M."/>
        </authorList>
    </citation>
    <scope>NUCLEOTIDE SEQUENCE [LARGE SCALE GENOMIC DNA]</scope>
    <source>
        <strain evidence="6 7">Mada1488</strain>
    </source>
</reference>
<dbReference type="Proteomes" id="UP000325161">
    <property type="component" value="Chromosome"/>
</dbReference>
<dbReference type="Gene3D" id="3.40.190.10">
    <property type="entry name" value="Periplasmic binding protein-like II"/>
    <property type="match status" value="2"/>
</dbReference>
<keyword evidence="4" id="KW-0804">Transcription</keyword>
<keyword evidence="7" id="KW-1185">Reference proteome</keyword>
<evidence type="ECO:0000256" key="2">
    <source>
        <dbReference type="ARBA" id="ARBA00023015"/>
    </source>
</evidence>
<dbReference type="PRINTS" id="PR00039">
    <property type="entry name" value="HTHLYSR"/>
</dbReference>
<dbReference type="Gene3D" id="1.10.10.10">
    <property type="entry name" value="Winged helix-like DNA-binding domain superfamily/Winged helix DNA-binding domain"/>
    <property type="match status" value="1"/>
</dbReference>
<dbReference type="GO" id="GO:0003677">
    <property type="term" value="F:DNA binding"/>
    <property type="evidence" value="ECO:0007669"/>
    <property type="project" value="UniProtKB-KW"/>
</dbReference>
<dbReference type="OrthoDB" id="9157176at2"/>
<sequence>MELRHLRYFLAVAEELNFTRAAARLGIGQPPLSQQIKDLEQELGTALFRRTPHGAELTAAGVAFLPEARLVLGSAARARALAQRAGRGESGQLRIGFSGSAAFNPLVSTVIRNFRRAYPDVQLTLIEMNTTGLLEMLAQQTLDVGFVRPGPNAPTGMDLQPMADEAMKIVLPNSHRFASRRHLSLAELAGEPFVLFPRGVGLSLHDEIVDACRRAGFELIVSQEVPQISSVVNLVAAEFGVSVVPASISQFHMAGVCYLDIDDAQPPVARMALATRPGQDAPSAHNFLALAAKVPSANLPE</sequence>
<evidence type="ECO:0000259" key="5">
    <source>
        <dbReference type="PROSITE" id="PS50931"/>
    </source>
</evidence>
<dbReference type="EMBL" id="CP043046">
    <property type="protein sequence ID" value="QEI06526.1"/>
    <property type="molecule type" value="Genomic_DNA"/>
</dbReference>
<dbReference type="PANTHER" id="PTHR30346">
    <property type="entry name" value="TRANSCRIPTIONAL DUAL REGULATOR HCAR-RELATED"/>
    <property type="match status" value="1"/>
</dbReference>